<dbReference type="InterPro" id="IPR036259">
    <property type="entry name" value="MFS_trans_sf"/>
</dbReference>
<keyword evidence="3" id="KW-1003">Cell membrane</keyword>
<evidence type="ECO:0000256" key="6">
    <source>
        <dbReference type="ARBA" id="ARBA00023136"/>
    </source>
</evidence>
<feature type="transmembrane region" description="Helical" evidence="7">
    <location>
        <begin position="94"/>
        <end position="112"/>
    </location>
</feature>
<evidence type="ECO:0000313" key="9">
    <source>
        <dbReference type="Proteomes" id="UP000680750"/>
    </source>
</evidence>
<dbReference type="RefSeq" id="WP_051802530.1">
    <property type="nucleotide sequence ID" value="NZ_AP023354.1"/>
</dbReference>
<feature type="transmembrane region" description="Helical" evidence="7">
    <location>
        <begin position="183"/>
        <end position="201"/>
    </location>
</feature>
<dbReference type="GO" id="GO:0005886">
    <property type="term" value="C:plasma membrane"/>
    <property type="evidence" value="ECO:0007669"/>
    <property type="project" value="UniProtKB-SubCell"/>
</dbReference>
<comment type="subcellular location">
    <subcellularLocation>
        <location evidence="1">Cell membrane</location>
        <topology evidence="1">Multi-pass membrane protein</topology>
    </subcellularLocation>
</comment>
<sequence>MFSTAPDTPLRTTVRNRLAGLVPEDTVTRRLAVQTLINTLGNGLFMTVSAVFFTRSVGLSAVQVGLGLTIAGACGVAAGIPLGQLADRLGAKRLLIGLYLAQAVGLSCYALVGSFPAFLVVACVVTALDSGGRSVKNAMLATALPAQSRVRSRAYLRAVTNVGIGAGSALAAVALSIDTRSGYLTLIAVDAATFLATTLLLRGIPAGTPARRAADAPRGRRFGALGDPAFLAVTALNGVLAIQFSLIDVTVPLWVVGHTQAPAAVVSAIMITNTVLIVLFQVRATRNIADPAPAARVARRAGLLLAAACAVYGLAHGVGPVAAVLILLAATGLQAVAEMLSSAAGWALSYELADPAAPGAYQGLYNTGFAAASMLAPALTTNTAIRFGLGGWLALAALFAVAGAALVPVTRWALATRPSTVEEQT</sequence>
<evidence type="ECO:0000256" key="7">
    <source>
        <dbReference type="SAM" id="Phobius"/>
    </source>
</evidence>
<dbReference type="GO" id="GO:0022857">
    <property type="term" value="F:transmembrane transporter activity"/>
    <property type="evidence" value="ECO:0007669"/>
    <property type="project" value="InterPro"/>
</dbReference>
<name>A0A810L9M0_9ACTN</name>
<evidence type="ECO:0000313" key="8">
    <source>
        <dbReference type="EMBL" id="BCJ30758.1"/>
    </source>
</evidence>
<keyword evidence="6 7" id="KW-0472">Membrane</keyword>
<dbReference type="Proteomes" id="UP000680750">
    <property type="component" value="Chromosome"/>
</dbReference>
<reference evidence="8" key="1">
    <citation type="submission" date="2020-08" db="EMBL/GenBank/DDBJ databases">
        <title>Whole genome shotgun sequence of Actinocatenispora sera NBRC 101916.</title>
        <authorList>
            <person name="Komaki H."/>
            <person name="Tamura T."/>
        </authorList>
    </citation>
    <scope>NUCLEOTIDE SEQUENCE</scope>
    <source>
        <strain evidence="8">NBRC 101916</strain>
    </source>
</reference>
<keyword evidence="5 7" id="KW-1133">Transmembrane helix</keyword>
<feature type="transmembrane region" description="Helical" evidence="7">
    <location>
        <begin position="264"/>
        <end position="282"/>
    </location>
</feature>
<evidence type="ECO:0000256" key="2">
    <source>
        <dbReference type="ARBA" id="ARBA00022448"/>
    </source>
</evidence>
<dbReference type="SUPFAM" id="SSF103473">
    <property type="entry name" value="MFS general substrate transporter"/>
    <property type="match status" value="1"/>
</dbReference>
<keyword evidence="4 7" id="KW-0812">Transmembrane</keyword>
<feature type="transmembrane region" description="Helical" evidence="7">
    <location>
        <begin position="222"/>
        <end position="244"/>
    </location>
</feature>
<feature type="transmembrane region" description="Helical" evidence="7">
    <location>
        <begin position="303"/>
        <end position="330"/>
    </location>
</feature>
<evidence type="ECO:0000256" key="5">
    <source>
        <dbReference type="ARBA" id="ARBA00022989"/>
    </source>
</evidence>
<proteinExistence type="predicted"/>
<dbReference type="AlphaFoldDB" id="A0A810L9M0"/>
<dbReference type="EMBL" id="AP023354">
    <property type="protein sequence ID" value="BCJ30758.1"/>
    <property type="molecule type" value="Genomic_DNA"/>
</dbReference>
<keyword evidence="2" id="KW-0813">Transport</keyword>
<accession>A0A810L9M0</accession>
<evidence type="ECO:0000256" key="3">
    <source>
        <dbReference type="ARBA" id="ARBA00022475"/>
    </source>
</evidence>
<evidence type="ECO:0000256" key="4">
    <source>
        <dbReference type="ARBA" id="ARBA00022692"/>
    </source>
</evidence>
<dbReference type="Gene3D" id="1.20.1250.20">
    <property type="entry name" value="MFS general substrate transporter like domains"/>
    <property type="match status" value="1"/>
</dbReference>
<evidence type="ECO:0000256" key="1">
    <source>
        <dbReference type="ARBA" id="ARBA00004651"/>
    </source>
</evidence>
<dbReference type="PANTHER" id="PTHR23517">
    <property type="entry name" value="RESISTANCE PROTEIN MDTM, PUTATIVE-RELATED-RELATED"/>
    <property type="match status" value="1"/>
</dbReference>
<organism evidence="8 9">
    <name type="scientific">Actinocatenispora sera</name>
    <dbReference type="NCBI Taxonomy" id="390989"/>
    <lineage>
        <taxon>Bacteria</taxon>
        <taxon>Bacillati</taxon>
        <taxon>Actinomycetota</taxon>
        <taxon>Actinomycetes</taxon>
        <taxon>Micromonosporales</taxon>
        <taxon>Micromonosporaceae</taxon>
        <taxon>Actinocatenispora</taxon>
    </lineage>
</organism>
<feature type="transmembrane region" description="Helical" evidence="7">
    <location>
        <begin position="384"/>
        <end position="407"/>
    </location>
</feature>
<feature type="transmembrane region" description="Helical" evidence="7">
    <location>
        <begin position="60"/>
        <end position="82"/>
    </location>
</feature>
<feature type="transmembrane region" description="Helical" evidence="7">
    <location>
        <begin position="36"/>
        <end position="54"/>
    </location>
</feature>
<dbReference type="InterPro" id="IPR050171">
    <property type="entry name" value="MFS_Transporters"/>
</dbReference>
<feature type="transmembrane region" description="Helical" evidence="7">
    <location>
        <begin position="155"/>
        <end position="177"/>
    </location>
</feature>
<gene>
    <name evidence="8" type="ORF">Asera_48660</name>
</gene>
<protein>
    <submittedName>
        <fullName evidence="8">MFS transporter</fullName>
    </submittedName>
</protein>
<dbReference type="Pfam" id="PF07690">
    <property type="entry name" value="MFS_1"/>
    <property type="match status" value="1"/>
</dbReference>
<dbReference type="KEGG" id="aser:Asera_48660"/>
<dbReference type="PANTHER" id="PTHR23517:SF2">
    <property type="entry name" value="MULTIDRUG RESISTANCE PROTEIN MDTH"/>
    <property type="match status" value="1"/>
</dbReference>
<dbReference type="InterPro" id="IPR011701">
    <property type="entry name" value="MFS"/>
</dbReference>
<keyword evidence="9" id="KW-1185">Reference proteome</keyword>